<proteinExistence type="predicted"/>
<dbReference type="OrthoDB" id="6630489at2759"/>
<evidence type="ECO:0000256" key="1">
    <source>
        <dbReference type="SAM" id="MobiDB-lite"/>
    </source>
</evidence>
<reference evidence="4 5" key="1">
    <citation type="submission" date="2019-08" db="EMBL/GenBank/DDBJ databases">
        <title>Whole genome of Aphis craccivora.</title>
        <authorList>
            <person name="Voronova N.V."/>
            <person name="Shulinski R.S."/>
            <person name="Bandarenka Y.V."/>
            <person name="Zhorov D.G."/>
            <person name="Warner D."/>
        </authorList>
    </citation>
    <scope>NUCLEOTIDE SEQUENCE [LARGE SCALE GENOMIC DNA]</scope>
    <source>
        <strain evidence="4">180601</strain>
        <tissue evidence="4">Whole Body</tissue>
    </source>
</reference>
<sequence length="399" mass="44956">MQFIRPYLNLKKGNSLPGNLPSPTHDNDNDQGASSSQDNYNNTDLCNDVTITEEIPSTNTNNIVENKVVGIEPPLKKKKNSNNITSVDECVNVLIDDILKTTQDTSHGNNTSLCSTPLSSWVSESSSGLDYVPWNQTLSSETTLTNNLTNVANFNISTLNTKFVAQYTNNSNTEVAVFFDPAHMIKLETEVANLANKLRKQRIHYHKQKMKVKLATQLITGSTIKFIEMFNAGFDILNSRSANCIGGKKAMCEENYKEILEFANAITKYIQCLKAKENNNFIPVLESNRKTGFIGFIVCFNSLLHLHSSLIATKMLNHIRLYKISQDHLELFFGNVRSLRGFNNNPTARQFQSAYKILVIRINNIPSFNSGNCIPLEHIDVLHYSIERRYAESYQPSKT</sequence>
<name>A0A6G0Y5A2_APHCR</name>
<dbReference type="EMBL" id="VUJU01006156">
    <property type="protein sequence ID" value="KAF0749287.1"/>
    <property type="molecule type" value="Genomic_DNA"/>
</dbReference>
<feature type="domain" description="Transposable element P transposase-like GTP-binding insertion" evidence="2">
    <location>
        <begin position="183"/>
        <end position="222"/>
    </location>
</feature>
<dbReference type="Proteomes" id="UP000478052">
    <property type="component" value="Unassembled WGS sequence"/>
</dbReference>
<dbReference type="InterPro" id="IPR048367">
    <property type="entry name" value="TNP-like_RNaseH_C"/>
</dbReference>
<protein>
    <submittedName>
        <fullName evidence="4">THAP-type domain-containing protein</fullName>
    </submittedName>
</protein>
<feature type="compositionally biased region" description="Polar residues" evidence="1">
    <location>
        <begin position="30"/>
        <end position="44"/>
    </location>
</feature>
<dbReference type="Pfam" id="PF21788">
    <property type="entry name" value="TNP-like_GBD"/>
    <property type="match status" value="1"/>
</dbReference>
<feature type="domain" description="Transposable element P transposase-like RNase H C-terminal" evidence="3">
    <location>
        <begin position="322"/>
        <end position="356"/>
    </location>
</feature>
<feature type="region of interest" description="Disordered" evidence="1">
    <location>
        <begin position="12"/>
        <end position="44"/>
    </location>
</feature>
<gene>
    <name evidence="4" type="ORF">FWK35_00016030</name>
</gene>
<dbReference type="Pfam" id="PF21789">
    <property type="entry name" value="TNP-like_RNaseH_C"/>
    <property type="match status" value="1"/>
</dbReference>
<accession>A0A6G0Y5A2</accession>
<evidence type="ECO:0000313" key="4">
    <source>
        <dbReference type="EMBL" id="KAF0749287.1"/>
    </source>
</evidence>
<keyword evidence="5" id="KW-1185">Reference proteome</keyword>
<comment type="caution">
    <text evidence="4">The sequence shown here is derived from an EMBL/GenBank/DDBJ whole genome shotgun (WGS) entry which is preliminary data.</text>
</comment>
<evidence type="ECO:0000259" key="3">
    <source>
        <dbReference type="Pfam" id="PF21789"/>
    </source>
</evidence>
<evidence type="ECO:0000259" key="2">
    <source>
        <dbReference type="Pfam" id="PF21788"/>
    </source>
</evidence>
<dbReference type="AlphaFoldDB" id="A0A6G0Y5A2"/>
<dbReference type="InterPro" id="IPR048366">
    <property type="entry name" value="TNP-like_GBD"/>
</dbReference>
<organism evidence="4 5">
    <name type="scientific">Aphis craccivora</name>
    <name type="common">Cowpea aphid</name>
    <dbReference type="NCBI Taxonomy" id="307492"/>
    <lineage>
        <taxon>Eukaryota</taxon>
        <taxon>Metazoa</taxon>
        <taxon>Ecdysozoa</taxon>
        <taxon>Arthropoda</taxon>
        <taxon>Hexapoda</taxon>
        <taxon>Insecta</taxon>
        <taxon>Pterygota</taxon>
        <taxon>Neoptera</taxon>
        <taxon>Paraneoptera</taxon>
        <taxon>Hemiptera</taxon>
        <taxon>Sternorrhyncha</taxon>
        <taxon>Aphidomorpha</taxon>
        <taxon>Aphidoidea</taxon>
        <taxon>Aphididae</taxon>
        <taxon>Aphidini</taxon>
        <taxon>Aphis</taxon>
        <taxon>Aphis</taxon>
    </lineage>
</organism>
<dbReference type="PANTHER" id="PTHR47577">
    <property type="entry name" value="THAP DOMAIN-CONTAINING PROTEIN 6"/>
    <property type="match status" value="1"/>
</dbReference>
<dbReference type="PANTHER" id="PTHR47577:SF2">
    <property type="entry name" value="THAP DOMAIN CONTAINING 9"/>
    <property type="match status" value="1"/>
</dbReference>
<evidence type="ECO:0000313" key="5">
    <source>
        <dbReference type="Proteomes" id="UP000478052"/>
    </source>
</evidence>